<dbReference type="Gene3D" id="3.40.630.30">
    <property type="match status" value="1"/>
</dbReference>
<organism evidence="4 5">
    <name type="scientific">Rhodovarius crocodyli</name>
    <dbReference type="NCBI Taxonomy" id="1979269"/>
    <lineage>
        <taxon>Bacteria</taxon>
        <taxon>Pseudomonadati</taxon>
        <taxon>Pseudomonadota</taxon>
        <taxon>Alphaproteobacteria</taxon>
        <taxon>Acetobacterales</taxon>
        <taxon>Roseomonadaceae</taxon>
        <taxon>Rhodovarius</taxon>
    </lineage>
</organism>
<proteinExistence type="predicted"/>
<dbReference type="PROSITE" id="PS51186">
    <property type="entry name" value="GNAT"/>
    <property type="match status" value="1"/>
</dbReference>
<evidence type="ECO:0000256" key="1">
    <source>
        <dbReference type="ARBA" id="ARBA00022679"/>
    </source>
</evidence>
<dbReference type="GO" id="GO:0008080">
    <property type="term" value="F:N-acetyltransferase activity"/>
    <property type="evidence" value="ECO:0007669"/>
    <property type="project" value="InterPro"/>
</dbReference>
<dbReference type="SMART" id="SM00347">
    <property type="entry name" value="HTH_MARR"/>
    <property type="match status" value="1"/>
</dbReference>
<feature type="domain" description="N-acetyltransferase" evidence="3">
    <location>
        <begin position="155"/>
        <end position="310"/>
    </location>
</feature>
<protein>
    <submittedName>
        <fullName evidence="4">MarR family transcriptional regulator</fullName>
    </submittedName>
</protein>
<dbReference type="Pfam" id="PF01047">
    <property type="entry name" value="MarR"/>
    <property type="match status" value="1"/>
</dbReference>
<evidence type="ECO:0000259" key="2">
    <source>
        <dbReference type="PROSITE" id="PS50995"/>
    </source>
</evidence>
<dbReference type="InterPro" id="IPR016181">
    <property type="entry name" value="Acyl_CoA_acyltransferase"/>
</dbReference>
<comment type="caution">
    <text evidence="4">The sequence shown here is derived from an EMBL/GenBank/DDBJ whole genome shotgun (WGS) entry which is preliminary data.</text>
</comment>
<dbReference type="SUPFAM" id="SSF46785">
    <property type="entry name" value="Winged helix' DNA-binding domain"/>
    <property type="match status" value="1"/>
</dbReference>
<dbReference type="Pfam" id="PF00583">
    <property type="entry name" value="Acetyltransf_1"/>
    <property type="match status" value="1"/>
</dbReference>
<dbReference type="EMBL" id="SACL01000007">
    <property type="protein sequence ID" value="RVT92352.1"/>
    <property type="molecule type" value="Genomic_DNA"/>
</dbReference>
<keyword evidence="5" id="KW-1185">Reference proteome</keyword>
<evidence type="ECO:0000259" key="3">
    <source>
        <dbReference type="PROSITE" id="PS51186"/>
    </source>
</evidence>
<dbReference type="InterPro" id="IPR036390">
    <property type="entry name" value="WH_DNA-bd_sf"/>
</dbReference>
<accession>A0A437M3Y1</accession>
<gene>
    <name evidence="4" type="ORF">EOD42_18585</name>
</gene>
<dbReference type="InterPro" id="IPR050769">
    <property type="entry name" value="NAT_camello-type"/>
</dbReference>
<dbReference type="SUPFAM" id="SSF55729">
    <property type="entry name" value="Acyl-CoA N-acyltransferases (Nat)"/>
    <property type="match status" value="1"/>
</dbReference>
<dbReference type="PANTHER" id="PTHR13947">
    <property type="entry name" value="GNAT FAMILY N-ACETYLTRANSFERASE"/>
    <property type="match status" value="1"/>
</dbReference>
<dbReference type="InterPro" id="IPR036388">
    <property type="entry name" value="WH-like_DNA-bd_sf"/>
</dbReference>
<dbReference type="AlphaFoldDB" id="A0A437M3Y1"/>
<dbReference type="InterPro" id="IPR000835">
    <property type="entry name" value="HTH_MarR-typ"/>
</dbReference>
<evidence type="ECO:0000313" key="5">
    <source>
        <dbReference type="Proteomes" id="UP000282957"/>
    </source>
</evidence>
<keyword evidence="1" id="KW-0808">Transferase</keyword>
<evidence type="ECO:0000313" key="4">
    <source>
        <dbReference type="EMBL" id="RVT92352.1"/>
    </source>
</evidence>
<reference evidence="4 5" key="1">
    <citation type="submission" date="2019-01" db="EMBL/GenBank/DDBJ databases">
        <authorList>
            <person name="Chen W.-M."/>
        </authorList>
    </citation>
    <scope>NUCLEOTIDE SEQUENCE [LARGE SCALE GENOMIC DNA]</scope>
    <source>
        <strain evidence="4 5">CCP-6</strain>
    </source>
</reference>
<dbReference type="CDD" id="cd04301">
    <property type="entry name" value="NAT_SF"/>
    <property type="match status" value="1"/>
</dbReference>
<dbReference type="PANTHER" id="PTHR13947:SF37">
    <property type="entry name" value="LD18367P"/>
    <property type="match status" value="1"/>
</dbReference>
<dbReference type="PROSITE" id="PS50995">
    <property type="entry name" value="HTH_MARR_2"/>
    <property type="match status" value="1"/>
</dbReference>
<dbReference type="Proteomes" id="UP000282957">
    <property type="component" value="Unassembled WGS sequence"/>
</dbReference>
<name>A0A437M3Y1_9PROT</name>
<dbReference type="GO" id="GO:0003700">
    <property type="term" value="F:DNA-binding transcription factor activity"/>
    <property type="evidence" value="ECO:0007669"/>
    <property type="project" value="InterPro"/>
</dbReference>
<dbReference type="InterPro" id="IPR000182">
    <property type="entry name" value="GNAT_dom"/>
</dbReference>
<dbReference type="OrthoDB" id="273614at2"/>
<sequence length="311" mass="33626">MPDPDPAPDAAIAAVRRFSRFYTRRIGLLHGGLLGGPLSLPEARLVYEIAQSGTSTAKALGAGLGLDSGYLSRLLRGLEEAGLILRRPSAEDGRQVLLSLTDAGNQVFAAMDARSAEEIGVMLERLPEAGRRRLVSALEEAEQLLGGAPPAPQPFILRPPRPGDMGWVVHRQAVLYAREYGFDTSFEALLAEIVAGFIRDFDPAREACWIAEHQGEAVGSVFLVNAGEGVAKLRMLYVEPTARGLGIGRRLVGECIATARALGYRRMTLWTNDILVAARGIYAAAGFSLISEEPVESFGARMVSEIWEREL</sequence>
<feature type="domain" description="HTH marR-type" evidence="2">
    <location>
        <begin position="8"/>
        <end position="143"/>
    </location>
</feature>
<dbReference type="Gene3D" id="1.10.10.10">
    <property type="entry name" value="Winged helix-like DNA-binding domain superfamily/Winged helix DNA-binding domain"/>
    <property type="match status" value="1"/>
</dbReference>